<keyword evidence="1" id="KW-1133">Transmembrane helix</keyword>
<reference evidence="2 3" key="1">
    <citation type="submission" date="2018-04" db="EMBL/GenBank/DDBJ databases">
        <title>Genomic Encyclopedia of Archaeal and Bacterial Type Strains, Phase II (KMG-II): from individual species to whole genera.</title>
        <authorList>
            <person name="Goeker M."/>
        </authorList>
    </citation>
    <scope>NUCLEOTIDE SEQUENCE [LARGE SCALE GENOMIC DNA]</scope>
    <source>
        <strain evidence="2 3">DSM 25521</strain>
    </source>
</reference>
<evidence type="ECO:0000313" key="2">
    <source>
        <dbReference type="EMBL" id="PTM54982.1"/>
    </source>
</evidence>
<evidence type="ECO:0000256" key="1">
    <source>
        <dbReference type="SAM" id="Phobius"/>
    </source>
</evidence>
<keyword evidence="3" id="KW-1185">Reference proteome</keyword>
<gene>
    <name evidence="2" type="ORF">C8P69_105132</name>
</gene>
<organism evidence="2 3">
    <name type="scientific">Phreatobacter oligotrophus</name>
    <dbReference type="NCBI Taxonomy" id="1122261"/>
    <lineage>
        <taxon>Bacteria</taxon>
        <taxon>Pseudomonadati</taxon>
        <taxon>Pseudomonadota</taxon>
        <taxon>Alphaproteobacteria</taxon>
        <taxon>Hyphomicrobiales</taxon>
        <taxon>Phreatobacteraceae</taxon>
        <taxon>Phreatobacter</taxon>
    </lineage>
</organism>
<evidence type="ECO:0000313" key="3">
    <source>
        <dbReference type="Proteomes" id="UP000241808"/>
    </source>
</evidence>
<dbReference type="AlphaFoldDB" id="A0A2T4Z2I1"/>
<sequence length="52" mass="5974">MSSDWLFAAEFVLTAGLVLGFAWHQLRSLKKLREERERKAREAAARGDEPKT</sequence>
<dbReference type="RefSeq" id="WP_170118233.1">
    <property type="nucleotide sequence ID" value="NZ_PZZL01000005.1"/>
</dbReference>
<feature type="transmembrane region" description="Helical" evidence="1">
    <location>
        <begin position="6"/>
        <end position="26"/>
    </location>
</feature>
<dbReference type="Proteomes" id="UP000241808">
    <property type="component" value="Unassembled WGS sequence"/>
</dbReference>
<protein>
    <recommendedName>
        <fullName evidence="4">Heme exporter protein D</fullName>
    </recommendedName>
</protein>
<evidence type="ECO:0008006" key="4">
    <source>
        <dbReference type="Google" id="ProtNLM"/>
    </source>
</evidence>
<accession>A0A2T4Z2I1</accession>
<comment type="caution">
    <text evidence="2">The sequence shown here is derived from an EMBL/GenBank/DDBJ whole genome shotgun (WGS) entry which is preliminary data.</text>
</comment>
<keyword evidence="1" id="KW-0472">Membrane</keyword>
<dbReference type="EMBL" id="PZZL01000005">
    <property type="protein sequence ID" value="PTM54982.1"/>
    <property type="molecule type" value="Genomic_DNA"/>
</dbReference>
<proteinExistence type="predicted"/>
<name>A0A2T4Z2I1_9HYPH</name>
<keyword evidence="1" id="KW-0812">Transmembrane</keyword>